<sequence length="66" mass="8026">MMYTPIGILILTTTTKHTVIRERREEEENSLEEEKKKERNRVESRELRGELRRLGTHFELSRDRID</sequence>
<reference evidence="2 3" key="1">
    <citation type="submission" date="2024-01" db="EMBL/GenBank/DDBJ databases">
        <title>Genome assemblies of Stephania.</title>
        <authorList>
            <person name="Yang L."/>
        </authorList>
    </citation>
    <scope>NUCLEOTIDE SEQUENCE [LARGE SCALE GENOMIC DNA]</scope>
    <source>
        <strain evidence="2">JXDWG</strain>
        <tissue evidence="2">Leaf</tissue>
    </source>
</reference>
<name>A0AAP0IBK9_9MAGN</name>
<organism evidence="2 3">
    <name type="scientific">Stephania cephalantha</name>
    <dbReference type="NCBI Taxonomy" id="152367"/>
    <lineage>
        <taxon>Eukaryota</taxon>
        <taxon>Viridiplantae</taxon>
        <taxon>Streptophyta</taxon>
        <taxon>Embryophyta</taxon>
        <taxon>Tracheophyta</taxon>
        <taxon>Spermatophyta</taxon>
        <taxon>Magnoliopsida</taxon>
        <taxon>Ranunculales</taxon>
        <taxon>Menispermaceae</taxon>
        <taxon>Menispermoideae</taxon>
        <taxon>Cissampelideae</taxon>
        <taxon>Stephania</taxon>
    </lineage>
</organism>
<evidence type="ECO:0000313" key="2">
    <source>
        <dbReference type="EMBL" id="KAK9112401.1"/>
    </source>
</evidence>
<evidence type="ECO:0000313" key="3">
    <source>
        <dbReference type="Proteomes" id="UP001419268"/>
    </source>
</evidence>
<evidence type="ECO:0000256" key="1">
    <source>
        <dbReference type="SAM" id="MobiDB-lite"/>
    </source>
</evidence>
<feature type="region of interest" description="Disordered" evidence="1">
    <location>
        <begin position="21"/>
        <end position="46"/>
    </location>
</feature>
<dbReference type="EMBL" id="JBBNAG010000008">
    <property type="protein sequence ID" value="KAK9112401.1"/>
    <property type="molecule type" value="Genomic_DNA"/>
</dbReference>
<dbReference type="AlphaFoldDB" id="A0AAP0IBK9"/>
<gene>
    <name evidence="2" type="ORF">Scep_019920</name>
</gene>
<dbReference type="Proteomes" id="UP001419268">
    <property type="component" value="Unassembled WGS sequence"/>
</dbReference>
<protein>
    <submittedName>
        <fullName evidence="2">Uncharacterized protein</fullName>
    </submittedName>
</protein>
<proteinExistence type="predicted"/>
<accession>A0AAP0IBK9</accession>
<comment type="caution">
    <text evidence="2">The sequence shown here is derived from an EMBL/GenBank/DDBJ whole genome shotgun (WGS) entry which is preliminary data.</text>
</comment>
<keyword evidence="3" id="KW-1185">Reference proteome</keyword>